<feature type="transmembrane region" description="Helical" evidence="1">
    <location>
        <begin position="15"/>
        <end position="36"/>
    </location>
</feature>
<keyword evidence="1" id="KW-1133">Transmembrane helix</keyword>
<dbReference type="RefSeq" id="WP_106374745.1">
    <property type="nucleotide sequence ID" value="NZ_PVTK01000004.1"/>
</dbReference>
<name>A0A2T0V418_9GAMM</name>
<evidence type="ECO:0000313" key="3">
    <source>
        <dbReference type="Proteomes" id="UP000237647"/>
    </source>
</evidence>
<proteinExistence type="predicted"/>
<accession>A0A2T0V418</accession>
<organism evidence="2 3">
    <name type="scientific">Vreelandella songnenensis</name>
    <dbReference type="NCBI Taxonomy" id="1176243"/>
    <lineage>
        <taxon>Bacteria</taxon>
        <taxon>Pseudomonadati</taxon>
        <taxon>Pseudomonadota</taxon>
        <taxon>Gammaproteobacteria</taxon>
        <taxon>Oceanospirillales</taxon>
        <taxon>Halomonadaceae</taxon>
        <taxon>Vreelandella</taxon>
    </lineage>
</organism>
<dbReference type="EMBL" id="PVTK01000004">
    <property type="protein sequence ID" value="PRY64912.1"/>
    <property type="molecule type" value="Genomic_DNA"/>
</dbReference>
<reference evidence="2 3" key="1">
    <citation type="submission" date="2018-03" db="EMBL/GenBank/DDBJ databases">
        <title>Genomic Encyclopedia of Type Strains, Phase III (KMG-III): the genomes of soil and plant-associated and newly described type strains.</title>
        <authorList>
            <person name="Whitman W."/>
        </authorList>
    </citation>
    <scope>NUCLEOTIDE SEQUENCE [LARGE SCALE GENOMIC DNA]</scope>
    <source>
        <strain evidence="2 3">CGMCC 1.12152</strain>
    </source>
</reference>
<keyword evidence="3" id="KW-1185">Reference proteome</keyword>
<dbReference type="OrthoDB" id="5917490at2"/>
<keyword evidence="1" id="KW-0812">Transmembrane</keyword>
<evidence type="ECO:0000256" key="1">
    <source>
        <dbReference type="SAM" id="Phobius"/>
    </source>
</evidence>
<protein>
    <submittedName>
        <fullName evidence="2">Uncharacterized protein</fullName>
    </submittedName>
</protein>
<dbReference type="AlphaFoldDB" id="A0A2T0V418"/>
<evidence type="ECO:0000313" key="2">
    <source>
        <dbReference type="EMBL" id="PRY64912.1"/>
    </source>
</evidence>
<sequence>MKIRPKPAYFARLPGLKALILMTGLGLAVCTWYVLFHRLHDDVTWFPPAAQCDLNVQACAARLGDAGQLTLHIDTRGPIQALTPLPLAVDIQGVTSSQVSVDFVSRHKKDDVYRFMLDAVTPDHFRGHGQLGEQRGSATAATAPWRARVILDTPKGRLGSWFDFDVRRS</sequence>
<dbReference type="Proteomes" id="UP000237647">
    <property type="component" value="Unassembled WGS sequence"/>
</dbReference>
<comment type="caution">
    <text evidence="2">The sequence shown here is derived from an EMBL/GenBank/DDBJ whole genome shotgun (WGS) entry which is preliminary data.</text>
</comment>
<gene>
    <name evidence="2" type="ORF">B0H98_104216</name>
</gene>
<keyword evidence="1" id="KW-0472">Membrane</keyword>